<feature type="chain" id="PRO_5001592103" evidence="2">
    <location>
        <begin position="19"/>
        <end position="107"/>
    </location>
</feature>
<dbReference type="GO" id="GO:0042144">
    <property type="term" value="P:vacuole fusion, non-autophagic"/>
    <property type="evidence" value="ECO:0007669"/>
    <property type="project" value="TreeGrafter"/>
</dbReference>
<reference evidence="3" key="2">
    <citation type="submission" date="2014-06" db="EMBL/GenBank/DDBJ databases">
        <title>The complete genome of Blastobotrys (Arxula) adeninivorans LS3 - a yeast of biotechnological interest.</title>
        <authorList>
            <person name="Kunze G."/>
            <person name="Gaillardin C."/>
            <person name="Czernicka M."/>
            <person name="Durrens P."/>
            <person name="Martin T."/>
            <person name="Boer E."/>
            <person name="Gabaldon T."/>
            <person name="Cruz J."/>
            <person name="Talla E."/>
            <person name="Marck C."/>
            <person name="Goffeau A."/>
            <person name="Barbe V."/>
            <person name="Baret P."/>
            <person name="Baronian K."/>
            <person name="Beier S."/>
            <person name="Bleykasten C."/>
            <person name="Bode R."/>
            <person name="Casaregola S."/>
            <person name="Despons L."/>
            <person name="Fairhead C."/>
            <person name="Giersberg M."/>
            <person name="Gierski P."/>
            <person name="Hahnel U."/>
            <person name="Hartmann A."/>
            <person name="Jankowska D."/>
            <person name="Jubin C."/>
            <person name="Jung P."/>
            <person name="Lafontaine I."/>
            <person name="Leh-Louis V."/>
            <person name="Lemaire M."/>
            <person name="Marcet-Houben M."/>
            <person name="Mascher M."/>
            <person name="Morel G."/>
            <person name="Richard G.-F."/>
            <person name="Riechen J."/>
            <person name="Sacerdot C."/>
            <person name="Sarkar A."/>
            <person name="Savel G."/>
            <person name="Schacherer J."/>
            <person name="Sherman D."/>
            <person name="Straub M.-L."/>
            <person name="Stein N."/>
            <person name="Thierry A."/>
            <person name="Trautwein-Schult A."/>
            <person name="Westhof E."/>
            <person name="Worch S."/>
            <person name="Dujon B."/>
            <person name="Souciet J.-L."/>
            <person name="Wincker P."/>
            <person name="Scholz U."/>
            <person name="Neuveglise N."/>
        </authorList>
    </citation>
    <scope>NUCLEOTIDE SEQUENCE</scope>
    <source>
        <strain evidence="3">LS3</strain>
    </source>
</reference>
<dbReference type="PANTHER" id="PTHR28288">
    <property type="entry name" value="PROTEASE B INHIBITOR 2"/>
    <property type="match status" value="1"/>
</dbReference>
<sequence length="107" mass="11614">MRLSLLIGSLTVLGTVQAADVAKYIVFFKDGTGVPDGVVTSVKNQLQSLGAVITHEYTTVLKGFAVTAPEEAMESFEIQAQDFEYPITVEQDKVVCKYRNKRSALGA</sequence>
<dbReference type="InterPro" id="IPR052471">
    <property type="entry name" value="PBI_I9"/>
</dbReference>
<keyword evidence="2" id="KW-0732">Signal</keyword>
<evidence type="ECO:0000256" key="1">
    <source>
        <dbReference type="ARBA" id="ARBA00038069"/>
    </source>
</evidence>
<gene>
    <name evidence="3" type="ORF">GNLVRS02_ARAD1C42086g</name>
</gene>
<dbReference type="Gene3D" id="3.30.70.80">
    <property type="entry name" value="Peptidase S8 propeptide/proteinase inhibitor I9"/>
    <property type="match status" value="1"/>
</dbReference>
<dbReference type="PANTHER" id="PTHR28288:SF1">
    <property type="entry name" value="INHIBITOR I9 DOMAIN-CONTAINING PROTEIN"/>
    <property type="match status" value="1"/>
</dbReference>
<dbReference type="SUPFAM" id="SSF54897">
    <property type="entry name" value="Protease propeptides/inhibitors"/>
    <property type="match status" value="1"/>
</dbReference>
<evidence type="ECO:0000256" key="2">
    <source>
        <dbReference type="SAM" id="SignalP"/>
    </source>
</evidence>
<accession>A0A060TA39</accession>
<feature type="signal peptide" evidence="2">
    <location>
        <begin position="1"/>
        <end position="18"/>
    </location>
</feature>
<dbReference type="AlphaFoldDB" id="A0A060TA39"/>
<dbReference type="PhylomeDB" id="A0A060TA39"/>
<evidence type="ECO:0000313" key="3">
    <source>
        <dbReference type="EMBL" id="CDP35727.1"/>
    </source>
</evidence>
<comment type="similarity">
    <text evidence="1">Belongs to the protease inhibitor I9 family.</text>
</comment>
<dbReference type="EMBL" id="HG937693">
    <property type="protein sequence ID" value="CDP35727.1"/>
    <property type="molecule type" value="Genomic_DNA"/>
</dbReference>
<protein>
    <submittedName>
        <fullName evidence="3">ARAD1C42086p</fullName>
    </submittedName>
</protein>
<organism evidence="3">
    <name type="scientific">Blastobotrys adeninivorans</name>
    <name type="common">Yeast</name>
    <name type="synonym">Arxula adeninivorans</name>
    <dbReference type="NCBI Taxonomy" id="409370"/>
    <lineage>
        <taxon>Eukaryota</taxon>
        <taxon>Fungi</taxon>
        <taxon>Dikarya</taxon>
        <taxon>Ascomycota</taxon>
        <taxon>Saccharomycotina</taxon>
        <taxon>Dipodascomycetes</taxon>
        <taxon>Dipodascales</taxon>
        <taxon>Trichomonascaceae</taxon>
        <taxon>Blastobotrys</taxon>
    </lineage>
</organism>
<dbReference type="InterPro" id="IPR037045">
    <property type="entry name" value="S8pro/Inhibitor_I9_sf"/>
</dbReference>
<proteinExistence type="inferred from homology"/>
<reference evidence="3" key="1">
    <citation type="submission" date="2014-02" db="EMBL/GenBank/DDBJ databases">
        <authorList>
            <person name="Genoscope - CEA"/>
        </authorList>
    </citation>
    <scope>NUCLEOTIDE SEQUENCE</scope>
    <source>
        <strain evidence="3">LS3</strain>
    </source>
</reference>
<name>A0A060TA39_BLAAD</name>
<dbReference type="GO" id="GO:0004866">
    <property type="term" value="F:endopeptidase inhibitor activity"/>
    <property type="evidence" value="ECO:0007669"/>
    <property type="project" value="TreeGrafter"/>
</dbReference>